<dbReference type="PaxDb" id="3635-A0A1U8PVS8"/>
<feature type="region of interest" description="Disordered" evidence="1">
    <location>
        <begin position="223"/>
        <end position="252"/>
    </location>
</feature>
<reference evidence="2" key="1">
    <citation type="journal article" date="2020" name="Nat. Genet.">
        <title>Genomic diversifications of five Gossypium allopolyploid species and their impact on cotton improvement.</title>
        <authorList>
            <person name="Chen Z.J."/>
            <person name="Sreedasyam A."/>
            <person name="Ando A."/>
            <person name="Song Q."/>
            <person name="De Santiago L.M."/>
            <person name="Hulse-Kemp A.M."/>
            <person name="Ding M."/>
            <person name="Ye W."/>
            <person name="Kirkbride R.C."/>
            <person name="Jenkins J."/>
            <person name="Plott C."/>
            <person name="Lovell J."/>
            <person name="Lin Y.M."/>
            <person name="Vaughn R."/>
            <person name="Liu B."/>
            <person name="Simpson S."/>
            <person name="Scheffler B.E."/>
            <person name="Wen L."/>
            <person name="Saski C.A."/>
            <person name="Grover C.E."/>
            <person name="Hu G."/>
            <person name="Conover J.L."/>
            <person name="Carlson J.W."/>
            <person name="Shu S."/>
            <person name="Boston L.B."/>
            <person name="Williams M."/>
            <person name="Peterson D.G."/>
            <person name="McGee K."/>
            <person name="Jones D.C."/>
            <person name="Wendel J.F."/>
            <person name="Stelly D.M."/>
            <person name="Grimwood J."/>
            <person name="Schmutz J."/>
        </authorList>
    </citation>
    <scope>NUCLEOTIDE SEQUENCE [LARGE SCALE GENOMIC DNA]</scope>
    <source>
        <strain evidence="2">cv. TM-1</strain>
    </source>
</reference>
<proteinExistence type="predicted"/>
<reference evidence="3" key="2">
    <citation type="submission" date="2025-08" db="UniProtKB">
        <authorList>
            <consortium name="RefSeq"/>
        </authorList>
    </citation>
    <scope>IDENTIFICATION</scope>
</reference>
<dbReference type="GeneID" id="107963166"/>
<protein>
    <recommendedName>
        <fullName evidence="4">Gag-pro-like protein</fullName>
    </recommendedName>
</protein>
<evidence type="ECO:0000256" key="1">
    <source>
        <dbReference type="SAM" id="MobiDB-lite"/>
    </source>
</evidence>
<evidence type="ECO:0000313" key="2">
    <source>
        <dbReference type="Proteomes" id="UP000818029"/>
    </source>
</evidence>
<dbReference type="KEGG" id="ghi:107963166"/>
<dbReference type="RefSeq" id="XP_016755231.2">
    <property type="nucleotide sequence ID" value="XM_016899742.2"/>
</dbReference>
<gene>
    <name evidence="3" type="primary">LOC107963166</name>
</gene>
<dbReference type="PANTHER" id="PTHR32108">
    <property type="entry name" value="DNA-DIRECTED RNA POLYMERASE SUBUNIT ALPHA"/>
    <property type="match status" value="1"/>
</dbReference>
<evidence type="ECO:0008006" key="4">
    <source>
        <dbReference type="Google" id="ProtNLM"/>
    </source>
</evidence>
<sequence length="499" mass="56321">MYHAGNQGHSTKNCLAFKRRVQGLIDAGILRFDGAGNMAGNLLPNHTEGNVSAVTKEDRWLAKSCVSEIKTPLRKIWEGHDIQSCEGFRKLLQDMMDNKEVEIFNKMKEYDEGEVCTSDDQSLDFSSNADHPLVIYYDGKKEQVKPKMIIEVPSPFPYKDNKAVPWKYDVNIIIPEGEKSKVTTGNVGEVGHFTRSKRCYSKAVEPIKKTNDLKQKRKALMHEAEDELGTPSEQEVKKPVNEEESHEFSKTTSERFAESVKSSLRGKQYICEKLDRWVNNLNVDNFISFNDDEILPNGRGSVKALHITTRCKGYITPNVLIDNRSALNVTPLATLFRIPIDISYLRPCHSTVRAFNGTRHEVMGKIKIPLEVGPYKYDIEFQVIDITPSYNCLLGRPWIHSAGAVPSSLHQKVKFIIDDLLVTVVGEEDIVASISADTPYLEVSKDAVECSFCFFEFINATFIAEGNKISMPKLSRNTKMRIELTMGKGARARKGLGRY</sequence>
<dbReference type="Gene3D" id="2.40.70.10">
    <property type="entry name" value="Acid Proteases"/>
    <property type="match status" value="1"/>
</dbReference>
<evidence type="ECO:0000313" key="3">
    <source>
        <dbReference type="RefSeq" id="XP_016755231.2"/>
    </source>
</evidence>
<feature type="compositionally biased region" description="Basic and acidic residues" evidence="1">
    <location>
        <begin position="234"/>
        <end position="252"/>
    </location>
</feature>
<dbReference type="Proteomes" id="UP000818029">
    <property type="component" value="Chromosome A06"/>
</dbReference>
<dbReference type="PANTHER" id="PTHR32108:SF9">
    <property type="entry name" value="REVERSE TRANSCRIPTASE RNASE H-LIKE DOMAIN-CONTAINING PROTEIN"/>
    <property type="match status" value="1"/>
</dbReference>
<dbReference type="AlphaFoldDB" id="A0A1U8PVS8"/>
<organism evidence="2 3">
    <name type="scientific">Gossypium hirsutum</name>
    <name type="common">Upland cotton</name>
    <name type="synonym">Gossypium mexicanum</name>
    <dbReference type="NCBI Taxonomy" id="3635"/>
    <lineage>
        <taxon>Eukaryota</taxon>
        <taxon>Viridiplantae</taxon>
        <taxon>Streptophyta</taxon>
        <taxon>Embryophyta</taxon>
        <taxon>Tracheophyta</taxon>
        <taxon>Spermatophyta</taxon>
        <taxon>Magnoliopsida</taxon>
        <taxon>eudicotyledons</taxon>
        <taxon>Gunneridae</taxon>
        <taxon>Pentapetalae</taxon>
        <taxon>rosids</taxon>
        <taxon>malvids</taxon>
        <taxon>Malvales</taxon>
        <taxon>Malvaceae</taxon>
        <taxon>Malvoideae</taxon>
        <taxon>Gossypium</taxon>
    </lineage>
</organism>
<keyword evidence="2" id="KW-1185">Reference proteome</keyword>
<accession>A0A1U8PVS8</accession>
<dbReference type="InterPro" id="IPR021109">
    <property type="entry name" value="Peptidase_aspartic_dom_sf"/>
</dbReference>
<dbReference type="CDD" id="cd00303">
    <property type="entry name" value="retropepsin_like"/>
    <property type="match status" value="1"/>
</dbReference>
<name>A0A1U8PVS8_GOSHI</name>